<evidence type="ECO:0000313" key="2">
    <source>
        <dbReference type="Proteomes" id="UP000039370"/>
    </source>
</evidence>
<protein>
    <submittedName>
        <fullName evidence="1">Uncharacterized protein</fullName>
    </submittedName>
</protein>
<organism evidence="1 2">
    <name type="scientific">Capnocytophaga canimorsus</name>
    <dbReference type="NCBI Taxonomy" id="28188"/>
    <lineage>
        <taxon>Bacteria</taxon>
        <taxon>Pseudomonadati</taxon>
        <taxon>Bacteroidota</taxon>
        <taxon>Flavobacteriia</taxon>
        <taxon>Flavobacteriales</taxon>
        <taxon>Flavobacteriaceae</taxon>
        <taxon>Capnocytophaga</taxon>
    </lineage>
</organism>
<sequence>MRKKNSMEKLENEFYNSLKEMEHLAISIDFEGFANIFRKGCKILENQDISIKERLIKAYNITNVFGGMGSWNDSPPCYAHAKGIIEKYYFLTDQFYEIRKKVELILNENG</sequence>
<gene>
    <name evidence="1" type="ORF">CCAN11_900002</name>
</gene>
<reference evidence="2" key="1">
    <citation type="submission" date="2015-01" db="EMBL/GenBank/DDBJ databases">
        <authorList>
            <person name="MANFREDI Pablo"/>
        </authorList>
    </citation>
    <scope>NUCLEOTIDE SEQUENCE [LARGE SCALE GENOMIC DNA]</scope>
    <source>
        <strain evidence="2">Cc11</strain>
    </source>
</reference>
<evidence type="ECO:0000313" key="1">
    <source>
        <dbReference type="EMBL" id="CEN53435.1"/>
    </source>
</evidence>
<dbReference type="AlphaFoldDB" id="A0A0B7INL8"/>
<accession>A0A0B7INL8</accession>
<name>A0A0B7INL8_9FLAO</name>
<dbReference type="EMBL" id="CDOK01000240">
    <property type="protein sequence ID" value="CEN53435.1"/>
    <property type="molecule type" value="Genomic_DNA"/>
</dbReference>
<proteinExistence type="predicted"/>
<dbReference type="Proteomes" id="UP000039370">
    <property type="component" value="Unassembled WGS sequence"/>
</dbReference>